<keyword evidence="2" id="KW-1185">Reference proteome</keyword>
<evidence type="ECO:0000313" key="2">
    <source>
        <dbReference type="Proteomes" id="UP001602119"/>
    </source>
</evidence>
<proteinExistence type="predicted"/>
<gene>
    <name evidence="1" type="ORF">ACFY05_10360</name>
</gene>
<protein>
    <submittedName>
        <fullName evidence="1">Uncharacterized protein</fullName>
    </submittedName>
</protein>
<name>A0ABW6V1R4_MICFU</name>
<accession>A0ABW6V1R4</accession>
<dbReference type="Proteomes" id="UP001602119">
    <property type="component" value="Unassembled WGS sequence"/>
</dbReference>
<dbReference type="RefSeq" id="WP_387341628.1">
    <property type="nucleotide sequence ID" value="NZ_JBIAXI010000005.1"/>
</dbReference>
<organism evidence="1 2">
    <name type="scientific">Microtetraspora fusca</name>
    <dbReference type="NCBI Taxonomy" id="1997"/>
    <lineage>
        <taxon>Bacteria</taxon>
        <taxon>Bacillati</taxon>
        <taxon>Actinomycetota</taxon>
        <taxon>Actinomycetes</taxon>
        <taxon>Streptosporangiales</taxon>
        <taxon>Streptosporangiaceae</taxon>
        <taxon>Microtetraspora</taxon>
    </lineage>
</organism>
<sequence length="47" mass="5113">MDEIPHALSTVVAESDQALERRSLRDRILAHLDGTFTASAAAPEPRP</sequence>
<reference evidence="1 2" key="1">
    <citation type="submission" date="2024-10" db="EMBL/GenBank/DDBJ databases">
        <title>The Natural Products Discovery Center: Release of the First 8490 Sequenced Strains for Exploring Actinobacteria Biosynthetic Diversity.</title>
        <authorList>
            <person name="Kalkreuter E."/>
            <person name="Kautsar S.A."/>
            <person name="Yang D."/>
            <person name="Bader C.D."/>
            <person name="Teijaro C.N."/>
            <person name="Fluegel L."/>
            <person name="Davis C.M."/>
            <person name="Simpson J.R."/>
            <person name="Lauterbach L."/>
            <person name="Steele A.D."/>
            <person name="Gui C."/>
            <person name="Meng S."/>
            <person name="Li G."/>
            <person name="Viehrig K."/>
            <person name="Ye F."/>
            <person name="Su P."/>
            <person name="Kiefer A.F."/>
            <person name="Nichols A."/>
            <person name="Cepeda A.J."/>
            <person name="Yan W."/>
            <person name="Fan B."/>
            <person name="Jiang Y."/>
            <person name="Adhikari A."/>
            <person name="Zheng C.-J."/>
            <person name="Schuster L."/>
            <person name="Cowan T.M."/>
            <person name="Smanski M.J."/>
            <person name="Chevrette M.G."/>
            <person name="De Carvalho L.P.S."/>
            <person name="Shen B."/>
        </authorList>
    </citation>
    <scope>NUCLEOTIDE SEQUENCE [LARGE SCALE GENOMIC DNA]</scope>
    <source>
        <strain evidence="1 2">NPDC001281</strain>
    </source>
</reference>
<dbReference type="EMBL" id="JBIAXI010000005">
    <property type="protein sequence ID" value="MFF4773249.1"/>
    <property type="molecule type" value="Genomic_DNA"/>
</dbReference>
<evidence type="ECO:0000313" key="1">
    <source>
        <dbReference type="EMBL" id="MFF4773249.1"/>
    </source>
</evidence>
<comment type="caution">
    <text evidence="1">The sequence shown here is derived from an EMBL/GenBank/DDBJ whole genome shotgun (WGS) entry which is preliminary data.</text>
</comment>